<gene>
    <name evidence="2" type="ORF">EGX47_04105</name>
</gene>
<protein>
    <submittedName>
        <fullName evidence="2">Uncharacterized protein</fullName>
    </submittedName>
</protein>
<organism evidence="2 3">
    <name type="scientific">Yersinia pseudotuberculosis</name>
    <dbReference type="NCBI Taxonomy" id="633"/>
    <lineage>
        <taxon>Bacteria</taxon>
        <taxon>Pseudomonadati</taxon>
        <taxon>Pseudomonadota</taxon>
        <taxon>Gammaproteobacteria</taxon>
        <taxon>Enterobacterales</taxon>
        <taxon>Yersiniaceae</taxon>
        <taxon>Yersinia</taxon>
    </lineage>
</organism>
<reference evidence="2" key="1">
    <citation type="submission" date="2018-11" db="EMBL/GenBank/DDBJ databases">
        <title>FDA dAtabase for Regulatory Grade micrObial Sequences (FDA-ARGOS): Supporting development and validation of Infectious Disease Dx tests.</title>
        <authorList>
            <person name="Bliska J."/>
            <person name="Cleland M.-M."/>
            <person name="Tallon L."/>
            <person name="Sadzewicz L."/>
            <person name="Zhao X."/>
            <person name="Vavikolanu K."/>
            <person name="Mehta A."/>
            <person name="Aluvathingal J."/>
            <person name="Nadendla S."/>
            <person name="Yan Y."/>
            <person name="Sichtig H."/>
        </authorList>
    </citation>
    <scope>NUCLEOTIDE SEQUENCE [LARGE SCALE GENOMIC DNA]</scope>
    <source>
        <strain evidence="2">FDAARGOS_581</strain>
    </source>
</reference>
<feature type="region of interest" description="Disordered" evidence="1">
    <location>
        <begin position="44"/>
        <end position="63"/>
    </location>
</feature>
<dbReference type="EMBL" id="CP033713">
    <property type="protein sequence ID" value="AYW90592.1"/>
    <property type="molecule type" value="Genomic_DNA"/>
</dbReference>
<proteinExistence type="predicted"/>
<evidence type="ECO:0000313" key="2">
    <source>
        <dbReference type="EMBL" id="AYW90592.1"/>
    </source>
</evidence>
<evidence type="ECO:0000313" key="3">
    <source>
        <dbReference type="Proteomes" id="UP000268669"/>
    </source>
</evidence>
<dbReference type="Proteomes" id="UP000268669">
    <property type="component" value="Chromosome"/>
</dbReference>
<sequence length="63" mass="7123">MSFAALRVIELSPVQITRKLDLWAHRLFRGLPINEEKSRKINGEKSGKVGFVKKNSPVTDRGC</sequence>
<evidence type="ECO:0000256" key="1">
    <source>
        <dbReference type="SAM" id="MobiDB-lite"/>
    </source>
</evidence>
<accession>A0ABM7ADY4</accession>
<keyword evidence="3" id="KW-1185">Reference proteome</keyword>
<name>A0ABM7ADY4_YERPU</name>